<comment type="pathway">
    <text evidence="1 9">Porphyrin-containing compound metabolism; protoporphyrin-IX biosynthesis; coproporphyrinogen-III from 5-aminolevulinate: step 3/4.</text>
</comment>
<evidence type="ECO:0000256" key="3">
    <source>
        <dbReference type="ARBA" id="ARBA00013109"/>
    </source>
</evidence>
<organism evidence="11 12">
    <name type="scientific">Agromyces lapidis</name>
    <dbReference type="NCBI Taxonomy" id="279574"/>
    <lineage>
        <taxon>Bacteria</taxon>
        <taxon>Bacillati</taxon>
        <taxon>Actinomycetota</taxon>
        <taxon>Actinomycetes</taxon>
        <taxon>Micrococcales</taxon>
        <taxon>Microbacteriaceae</taxon>
        <taxon>Agromyces</taxon>
    </lineage>
</organism>
<dbReference type="GO" id="GO:0004852">
    <property type="term" value="F:uroporphyrinogen-III synthase activity"/>
    <property type="evidence" value="ECO:0007669"/>
    <property type="project" value="UniProtKB-EC"/>
</dbReference>
<dbReference type="RefSeq" id="WP_157425557.1">
    <property type="nucleotide sequence ID" value="NZ_BAAANI010000003.1"/>
</dbReference>
<dbReference type="InterPro" id="IPR039793">
    <property type="entry name" value="UROS/Hem4"/>
</dbReference>
<comment type="similarity">
    <text evidence="2 9">Belongs to the uroporphyrinogen-III synthase family.</text>
</comment>
<protein>
    <recommendedName>
        <fullName evidence="7 9">Uroporphyrinogen-III synthase</fullName>
        <ecNumber evidence="3 9">4.2.1.75</ecNumber>
    </recommendedName>
</protein>
<evidence type="ECO:0000313" key="11">
    <source>
        <dbReference type="EMBL" id="MFB9643746.1"/>
    </source>
</evidence>
<evidence type="ECO:0000313" key="12">
    <source>
        <dbReference type="Proteomes" id="UP001589667"/>
    </source>
</evidence>
<evidence type="ECO:0000256" key="2">
    <source>
        <dbReference type="ARBA" id="ARBA00008133"/>
    </source>
</evidence>
<accession>A0ABV5SVM1</accession>
<evidence type="ECO:0000259" key="10">
    <source>
        <dbReference type="Pfam" id="PF02602"/>
    </source>
</evidence>
<comment type="caution">
    <text evidence="11">The sequence shown here is derived from an EMBL/GenBank/DDBJ whole genome shotgun (WGS) entry which is preliminary data.</text>
</comment>
<evidence type="ECO:0000256" key="5">
    <source>
        <dbReference type="ARBA" id="ARBA00023244"/>
    </source>
</evidence>
<proteinExistence type="inferred from homology"/>
<keyword evidence="12" id="KW-1185">Reference proteome</keyword>
<comment type="function">
    <text evidence="6 9">Catalyzes cyclization of the linear tetrapyrrole, hydroxymethylbilane, to the macrocyclic uroporphyrinogen III.</text>
</comment>
<dbReference type="InterPro" id="IPR003754">
    <property type="entry name" value="4pyrrol_synth_uPrphyn_synth"/>
</dbReference>
<keyword evidence="5 9" id="KW-0627">Porphyrin biosynthesis</keyword>
<keyword evidence="4 9" id="KW-0456">Lyase</keyword>
<evidence type="ECO:0000256" key="4">
    <source>
        <dbReference type="ARBA" id="ARBA00023239"/>
    </source>
</evidence>
<dbReference type="InterPro" id="IPR036108">
    <property type="entry name" value="4pyrrol_syn_uPrphyn_synt_sf"/>
</dbReference>
<dbReference type="SUPFAM" id="SSF69618">
    <property type="entry name" value="HemD-like"/>
    <property type="match status" value="1"/>
</dbReference>
<comment type="catalytic activity">
    <reaction evidence="8 9">
        <text>hydroxymethylbilane = uroporphyrinogen III + H2O</text>
        <dbReference type="Rhea" id="RHEA:18965"/>
        <dbReference type="ChEBI" id="CHEBI:15377"/>
        <dbReference type="ChEBI" id="CHEBI:57308"/>
        <dbReference type="ChEBI" id="CHEBI:57845"/>
        <dbReference type="EC" id="4.2.1.75"/>
    </reaction>
</comment>
<evidence type="ECO:0000256" key="1">
    <source>
        <dbReference type="ARBA" id="ARBA00004772"/>
    </source>
</evidence>
<evidence type="ECO:0000256" key="6">
    <source>
        <dbReference type="ARBA" id="ARBA00037589"/>
    </source>
</evidence>
<dbReference type="EC" id="4.2.1.75" evidence="3 9"/>
<evidence type="ECO:0000256" key="7">
    <source>
        <dbReference type="ARBA" id="ARBA00040167"/>
    </source>
</evidence>
<reference evidence="11 12" key="1">
    <citation type="submission" date="2024-09" db="EMBL/GenBank/DDBJ databases">
        <authorList>
            <person name="Sun Q."/>
            <person name="Mori K."/>
        </authorList>
    </citation>
    <scope>NUCLEOTIDE SEQUENCE [LARGE SCALE GENOMIC DNA]</scope>
    <source>
        <strain evidence="11 12">JCM 14321</strain>
    </source>
</reference>
<evidence type="ECO:0000256" key="9">
    <source>
        <dbReference type="RuleBase" id="RU366031"/>
    </source>
</evidence>
<dbReference type="PANTHER" id="PTHR38042:SF1">
    <property type="entry name" value="UROPORPHYRINOGEN-III SYNTHASE, CHLOROPLASTIC"/>
    <property type="match status" value="1"/>
</dbReference>
<dbReference type="Proteomes" id="UP001589667">
    <property type="component" value="Unassembled WGS sequence"/>
</dbReference>
<gene>
    <name evidence="11" type="ORF">ACFFQV_15740</name>
</gene>
<dbReference type="Gene3D" id="3.40.50.10090">
    <property type="match status" value="2"/>
</dbReference>
<sequence>MTGAIRLPASGGAAKPLAGWRVLVPRGGPWGDGVAAALRSRGASPIVAPLINFAPADDQPALEAALAKLAGGGFDWLTITSATTVDVLSSYGAVIPETTKVAAVGETTAAALVAAGYHADIVPAEDNSARGMLEEWEAATDGAPGLRVLALRSAIAKQVLSIGLERMGHHVEAVVAYRTVGVPVTEKVAADVRAGLVHAVLVTSGSVAEQVQNQLGPIPESTLVAAIGPQTKKDAGAVGLRVDVVARERSAESLIDAVVDAATALA</sequence>
<name>A0ABV5SVM1_9MICO</name>
<dbReference type="PANTHER" id="PTHR38042">
    <property type="entry name" value="UROPORPHYRINOGEN-III SYNTHASE, CHLOROPLASTIC"/>
    <property type="match status" value="1"/>
</dbReference>
<dbReference type="EMBL" id="JBHMBL010000003">
    <property type="protein sequence ID" value="MFB9643746.1"/>
    <property type="molecule type" value="Genomic_DNA"/>
</dbReference>
<evidence type="ECO:0000256" key="8">
    <source>
        <dbReference type="ARBA" id="ARBA00048617"/>
    </source>
</evidence>
<feature type="domain" description="Tetrapyrrole biosynthesis uroporphyrinogen III synthase" evidence="10">
    <location>
        <begin position="34"/>
        <end position="255"/>
    </location>
</feature>
<dbReference type="Pfam" id="PF02602">
    <property type="entry name" value="HEM4"/>
    <property type="match status" value="1"/>
</dbReference>
<dbReference type="CDD" id="cd06578">
    <property type="entry name" value="HemD"/>
    <property type="match status" value="1"/>
</dbReference>